<dbReference type="RefSeq" id="WP_151621737.1">
    <property type="nucleotide sequence ID" value="NZ_WBXO01000014.1"/>
</dbReference>
<reference evidence="2 3" key="1">
    <citation type="submission" date="2019-10" db="EMBL/GenBank/DDBJ databases">
        <title>Whole-genome sequence of the extremophile Heliorestis acidaminivorans DSM 24790.</title>
        <authorList>
            <person name="Kyndt J.A."/>
            <person name="Meyer T.E."/>
        </authorList>
    </citation>
    <scope>NUCLEOTIDE SEQUENCE [LARGE SCALE GENOMIC DNA]</scope>
    <source>
        <strain evidence="2 3">DSM 24790</strain>
    </source>
</reference>
<comment type="caution">
    <text evidence="2">The sequence shown here is derived from an EMBL/GenBank/DDBJ whole genome shotgun (WGS) entry which is preliminary data.</text>
</comment>
<gene>
    <name evidence="2" type="ORF">F9B85_13420</name>
</gene>
<dbReference type="EMBL" id="WBXO01000014">
    <property type="protein sequence ID" value="KAB2951199.1"/>
    <property type="molecule type" value="Genomic_DNA"/>
</dbReference>
<dbReference type="AlphaFoldDB" id="A0A6I0F2C4"/>
<keyword evidence="3" id="KW-1185">Reference proteome</keyword>
<proteinExistence type="predicted"/>
<accession>A0A6I0F2C4</accession>
<evidence type="ECO:0000259" key="1">
    <source>
        <dbReference type="Pfam" id="PF07561"/>
    </source>
</evidence>
<feature type="domain" description="DUF1540" evidence="1">
    <location>
        <begin position="4"/>
        <end position="60"/>
    </location>
</feature>
<organism evidence="2 3">
    <name type="scientific">Heliorestis acidaminivorans</name>
    <dbReference type="NCBI Taxonomy" id="553427"/>
    <lineage>
        <taxon>Bacteria</taxon>
        <taxon>Bacillati</taxon>
        <taxon>Bacillota</taxon>
        <taxon>Clostridia</taxon>
        <taxon>Eubacteriales</taxon>
        <taxon>Heliobacteriaceae</taxon>
        <taxon>Heliorestis</taxon>
    </lineage>
</organism>
<name>A0A6I0F2C4_9FIRM</name>
<dbReference type="Proteomes" id="UP000468766">
    <property type="component" value="Unassembled WGS sequence"/>
</dbReference>
<dbReference type="Pfam" id="PF07561">
    <property type="entry name" value="DUF1540"/>
    <property type="match status" value="1"/>
</dbReference>
<evidence type="ECO:0000313" key="2">
    <source>
        <dbReference type="EMBL" id="KAB2951199.1"/>
    </source>
</evidence>
<evidence type="ECO:0000313" key="3">
    <source>
        <dbReference type="Proteomes" id="UP000468766"/>
    </source>
</evidence>
<dbReference type="OrthoDB" id="1681234at2"/>
<sequence>MPDVNCTVNTCTYWENGNLCSAKQIVVQNDQQGGFSPNASLNQLSATPANNTDETCCQTFKNRN</sequence>
<protein>
    <submittedName>
        <fullName evidence="2">DUF1540 domain-containing protein</fullName>
    </submittedName>
</protein>
<dbReference type="InterPro" id="IPR011437">
    <property type="entry name" value="DUF1540"/>
</dbReference>